<reference evidence="10 11" key="1">
    <citation type="journal article" date="2014" name="BMC Genomics">
        <title>Oil accumulation mechanisms of the oleaginous microalga Chlorella protothecoides revealed through its genome, transcriptomes, and proteomes.</title>
        <authorList>
            <person name="Gao C."/>
            <person name="Wang Y."/>
            <person name="Shen Y."/>
            <person name="Yan D."/>
            <person name="He X."/>
            <person name="Dai J."/>
            <person name="Wu Q."/>
        </authorList>
    </citation>
    <scope>NUCLEOTIDE SEQUENCE [LARGE SCALE GENOMIC DNA]</scope>
    <source>
        <strain evidence="10 11">0710</strain>
    </source>
</reference>
<keyword evidence="5" id="KW-1133">Transmembrane helix</keyword>
<protein>
    <recommendedName>
        <fullName evidence="9">Glycosyltransferase 61 catalytic domain-containing protein</fullName>
    </recommendedName>
</protein>
<sequence length="1098" mass="122346">MAGFAADPQVELPPIQYAWLKKFEGDDMFKATIVNQSGLPFAWDKVEVERVATAGLFHQQHYSNFYHMFSEVAPTMHHVVCKWLGDCTYDAHSSLRLFFVQEKQAGQPAYIMLDSLADVFKCLSPAPVLHKDDAPLSGRVVILEKAVVGVSPEVRVFHNWEKDLKENWKEPPRAAMQVYRQRIADCFGFPFDQRSAADRPLHEKQAGQPAYIMLDSLADVFKCLSPAPVLHKDDAPLSGRVVILEKAVVGVSPEVRVFHNWEKDLKENWKEPPRAAMQVYRQRIADCFGFPFDQRSAADRPLHVLFINRHYEEGRTVLNAAKLAHQIRSMSEFRAFPGARLDIAYLESEQSIREQAALFWNASLLIWPHGATMSHTFFLPQIRSMSEFRAFPGARLDIAYLESEQSIREQAALFWNASLLIWPHGATMSHTFFLPQGAQAIEVVPWVQQDKANLPEWVQAIRDAFGLRIKLYDIQNRERPRSMFNQDKLLEYEEYRRLTSDQKIALLERGECPAGVDAFLCPFWWNHWKVSVNFDWAALEPVVRQALQRLKAGWNEEPAPSKPKTLRRRAAPPPSRSPSTHPARALAQVESGAGAGGTVGNGAPPAATEAPAATGTPTATGTPAVPGAAVAAATAPAVYDWTTHGPAATARDEATGVPLSSFTCVYDDGAAARRYCVFRNLVTHGGVIYYISQNPASTTLPDIQIAWEEWNLEAGLREDKFFVPAVVAPAQLPKEAAEALRSPEVVPRAVLAHAVDSGNFYHLLTEVAATNFANQCGVLGLCDAASRAGLQVVLCLLFIQPDPRRRFAMPHAPRGGFECLGGGSFRYMRFPPVSSQALVIKHGVVGIGPYMRAYERQEYFAGFKDPPPGWSKLLGECTGTGFHTTPAPLAPLRVVFVNRPWSQGRSLLNLPETLDWLRGEWAPSRSFGAPLAFEAVSVSAATELRDQIAVFQRASVLVYPHGATMAHAQFLPRNAAVLEVIPWKNVTEPHGWLLSIKRQMQLDTLEVGLMVNDDRANLVLNWHALSKDPVWRALPAEQKVDLQENGECPPDHKPECFFDWLHWRSNLVLDRDRLASSLEPLIRGVLARGKATQAAATR</sequence>
<dbReference type="PANTHER" id="PTHR20961">
    <property type="entry name" value="GLYCOSYLTRANSFERASE"/>
    <property type="match status" value="1"/>
</dbReference>
<feature type="domain" description="Glycosyltransferase 61 catalytic" evidence="9">
    <location>
        <begin position="889"/>
        <end position="977"/>
    </location>
</feature>
<organism evidence="10 11">
    <name type="scientific">Auxenochlorella protothecoides</name>
    <name type="common">Green microalga</name>
    <name type="synonym">Chlorella protothecoides</name>
    <dbReference type="NCBI Taxonomy" id="3075"/>
    <lineage>
        <taxon>Eukaryota</taxon>
        <taxon>Viridiplantae</taxon>
        <taxon>Chlorophyta</taxon>
        <taxon>core chlorophytes</taxon>
        <taxon>Trebouxiophyceae</taxon>
        <taxon>Chlorellales</taxon>
        <taxon>Chlorellaceae</taxon>
        <taxon>Auxenochlorella</taxon>
    </lineage>
</organism>
<keyword evidence="2" id="KW-0328">Glycosyltransferase</keyword>
<keyword evidence="4" id="KW-0812">Transmembrane</keyword>
<evidence type="ECO:0000256" key="2">
    <source>
        <dbReference type="ARBA" id="ARBA00022676"/>
    </source>
</evidence>
<name>A0A087SRD7_AUXPR</name>
<keyword evidence="11" id="KW-1185">Reference proteome</keyword>
<dbReference type="KEGG" id="apro:F751_1570"/>
<evidence type="ECO:0000259" key="9">
    <source>
        <dbReference type="Pfam" id="PF04577"/>
    </source>
</evidence>
<dbReference type="GO" id="GO:0016763">
    <property type="term" value="F:pentosyltransferase activity"/>
    <property type="evidence" value="ECO:0007669"/>
    <property type="project" value="UniProtKB-ARBA"/>
</dbReference>
<dbReference type="GO" id="GO:0005794">
    <property type="term" value="C:Golgi apparatus"/>
    <property type="evidence" value="ECO:0007669"/>
    <property type="project" value="UniProtKB-ARBA"/>
</dbReference>
<evidence type="ECO:0000256" key="7">
    <source>
        <dbReference type="ARBA" id="ARBA00023180"/>
    </source>
</evidence>
<accession>A0A087SRD7</accession>
<comment type="subcellular location">
    <subcellularLocation>
        <location evidence="1">Membrane</location>
        <topology evidence="1">Single-pass membrane protein</topology>
    </subcellularLocation>
</comment>
<dbReference type="PANTHER" id="PTHR20961:SF38">
    <property type="entry name" value="PROTEIN O-LINKED-MANNOSE BETA-1,4-N-ACETYLGLUCOSAMINYLTRANSFERASE 2"/>
    <property type="match status" value="1"/>
</dbReference>
<feature type="domain" description="Glycosyltransferase 61 catalytic" evidence="9">
    <location>
        <begin position="276"/>
        <end position="381"/>
    </location>
</feature>
<dbReference type="RefSeq" id="XP_011401305.1">
    <property type="nucleotide sequence ID" value="XM_011403003.1"/>
</dbReference>
<evidence type="ECO:0000256" key="8">
    <source>
        <dbReference type="SAM" id="MobiDB-lite"/>
    </source>
</evidence>
<evidence type="ECO:0000256" key="4">
    <source>
        <dbReference type="ARBA" id="ARBA00022692"/>
    </source>
</evidence>
<dbReference type="EMBL" id="KL662166">
    <property type="protein sequence ID" value="KFM28291.1"/>
    <property type="molecule type" value="Genomic_DNA"/>
</dbReference>
<evidence type="ECO:0000256" key="5">
    <source>
        <dbReference type="ARBA" id="ARBA00022989"/>
    </source>
</evidence>
<gene>
    <name evidence="10" type="ORF">F751_1570</name>
</gene>
<keyword evidence="3" id="KW-0808">Transferase</keyword>
<dbReference type="GO" id="GO:0016020">
    <property type="term" value="C:membrane"/>
    <property type="evidence" value="ECO:0007669"/>
    <property type="project" value="UniProtKB-SubCell"/>
</dbReference>
<dbReference type="AlphaFoldDB" id="A0A087SRD7"/>
<dbReference type="InterPro" id="IPR049625">
    <property type="entry name" value="Glyco_transf_61_cat"/>
</dbReference>
<feature type="region of interest" description="Disordered" evidence="8">
    <location>
        <begin position="554"/>
        <end position="621"/>
    </location>
</feature>
<dbReference type="InterPro" id="IPR007657">
    <property type="entry name" value="Glycosyltransferase_61"/>
</dbReference>
<evidence type="ECO:0000313" key="10">
    <source>
        <dbReference type="EMBL" id="KFM28291.1"/>
    </source>
</evidence>
<evidence type="ECO:0000313" key="11">
    <source>
        <dbReference type="Proteomes" id="UP000028924"/>
    </source>
</evidence>
<evidence type="ECO:0000256" key="1">
    <source>
        <dbReference type="ARBA" id="ARBA00004167"/>
    </source>
</evidence>
<evidence type="ECO:0000256" key="3">
    <source>
        <dbReference type="ARBA" id="ARBA00022679"/>
    </source>
</evidence>
<dbReference type="OrthoDB" id="509784at2759"/>
<dbReference type="Pfam" id="PF04577">
    <property type="entry name" value="Glyco_transf_61"/>
    <property type="match status" value="2"/>
</dbReference>
<keyword evidence="6" id="KW-0472">Membrane</keyword>
<dbReference type="Proteomes" id="UP000028924">
    <property type="component" value="Unassembled WGS sequence"/>
</dbReference>
<feature type="compositionally biased region" description="Low complexity" evidence="8">
    <location>
        <begin position="601"/>
        <end position="621"/>
    </location>
</feature>
<keyword evidence="7" id="KW-0325">Glycoprotein</keyword>
<proteinExistence type="predicted"/>
<dbReference type="GeneID" id="23612961"/>
<evidence type="ECO:0000256" key="6">
    <source>
        <dbReference type="ARBA" id="ARBA00023136"/>
    </source>
</evidence>